<dbReference type="SUPFAM" id="SSF55961">
    <property type="entry name" value="Bet v1-like"/>
    <property type="match status" value="1"/>
</dbReference>
<name>A0A931DD11_9MICC</name>
<sequence length="163" mass="17766">MSSLFSHAEPAPNVGSSPSQVALSHQAEVPVATDRAFEGFTDYIHLWWPAEVYSKGGPGTHISLDADGLNEELDDGQVFVAAELLEAVSGEYLELRVTDGFEHLAPSRLRVTFTATVTGTRVQLVHDGFDAAHGGEQRAYYGYWAPALRRYARFMGAHEADNA</sequence>
<dbReference type="Gene3D" id="3.30.530.20">
    <property type="match status" value="1"/>
</dbReference>
<organism evidence="1 2">
    <name type="scientific">Zhihengliuella flava</name>
    <dbReference type="NCBI Taxonomy" id="1285193"/>
    <lineage>
        <taxon>Bacteria</taxon>
        <taxon>Bacillati</taxon>
        <taxon>Actinomycetota</taxon>
        <taxon>Actinomycetes</taxon>
        <taxon>Micrococcales</taxon>
        <taxon>Micrococcaceae</taxon>
        <taxon>Zhihengliuella</taxon>
    </lineage>
</organism>
<evidence type="ECO:0000313" key="2">
    <source>
        <dbReference type="Proteomes" id="UP000625033"/>
    </source>
</evidence>
<evidence type="ECO:0000313" key="1">
    <source>
        <dbReference type="EMBL" id="MBG6085211.1"/>
    </source>
</evidence>
<protein>
    <recommendedName>
        <fullName evidence="3">Activator of HSP90 ATPase</fullName>
    </recommendedName>
</protein>
<evidence type="ECO:0008006" key="3">
    <source>
        <dbReference type="Google" id="ProtNLM"/>
    </source>
</evidence>
<dbReference type="Proteomes" id="UP000625033">
    <property type="component" value="Unassembled WGS sequence"/>
</dbReference>
<gene>
    <name evidence="1" type="ORF">IW252_001978</name>
</gene>
<keyword evidence="2" id="KW-1185">Reference proteome</keyword>
<dbReference type="InterPro" id="IPR023393">
    <property type="entry name" value="START-like_dom_sf"/>
</dbReference>
<reference evidence="1" key="1">
    <citation type="submission" date="2020-11" db="EMBL/GenBank/DDBJ databases">
        <title>Sequencing the genomes of 1000 actinobacteria strains.</title>
        <authorList>
            <person name="Klenk H.-P."/>
        </authorList>
    </citation>
    <scope>NUCLEOTIDE SEQUENCE</scope>
    <source>
        <strain evidence="1">DSM 26152</strain>
    </source>
</reference>
<dbReference type="RefSeq" id="WP_196836420.1">
    <property type="nucleotide sequence ID" value="NZ_JADOTZ010000001.1"/>
</dbReference>
<dbReference type="EMBL" id="JADOTZ010000001">
    <property type="protein sequence ID" value="MBG6085211.1"/>
    <property type="molecule type" value="Genomic_DNA"/>
</dbReference>
<accession>A0A931DD11</accession>
<dbReference type="AlphaFoldDB" id="A0A931DD11"/>
<comment type="caution">
    <text evidence="1">The sequence shown here is derived from an EMBL/GenBank/DDBJ whole genome shotgun (WGS) entry which is preliminary data.</text>
</comment>
<proteinExistence type="predicted"/>